<name>A0A4Y2UG20_ARAVE</name>
<accession>A0A4Y2UG20</accession>
<gene>
    <name evidence="1" type="ORF">AVEN_88070_1</name>
</gene>
<dbReference type="Proteomes" id="UP000499080">
    <property type="component" value="Unassembled WGS sequence"/>
</dbReference>
<evidence type="ECO:0000313" key="1">
    <source>
        <dbReference type="EMBL" id="GBO11503.1"/>
    </source>
</evidence>
<comment type="caution">
    <text evidence="1">The sequence shown here is derived from an EMBL/GenBank/DDBJ whole genome shotgun (WGS) entry which is preliminary data.</text>
</comment>
<keyword evidence="2" id="KW-1185">Reference proteome</keyword>
<organism evidence="1 2">
    <name type="scientific">Araneus ventricosus</name>
    <name type="common">Orbweaver spider</name>
    <name type="synonym">Epeira ventricosa</name>
    <dbReference type="NCBI Taxonomy" id="182803"/>
    <lineage>
        <taxon>Eukaryota</taxon>
        <taxon>Metazoa</taxon>
        <taxon>Ecdysozoa</taxon>
        <taxon>Arthropoda</taxon>
        <taxon>Chelicerata</taxon>
        <taxon>Arachnida</taxon>
        <taxon>Araneae</taxon>
        <taxon>Araneomorphae</taxon>
        <taxon>Entelegynae</taxon>
        <taxon>Araneoidea</taxon>
        <taxon>Araneidae</taxon>
        <taxon>Araneus</taxon>
    </lineage>
</organism>
<evidence type="ECO:0000313" key="2">
    <source>
        <dbReference type="Proteomes" id="UP000499080"/>
    </source>
</evidence>
<proteinExistence type="predicted"/>
<sequence length="91" mass="10035">MTGLTSFSQFDEGNPGHTLVEVLSKGAARQTFCCGKQHKEHITLPCIIRPGVMVVAPFKMAFCIHTSVRNGFGIVTGSYFFLFVEFTSIFV</sequence>
<dbReference type="EMBL" id="BGPR01036330">
    <property type="protein sequence ID" value="GBO11503.1"/>
    <property type="molecule type" value="Genomic_DNA"/>
</dbReference>
<dbReference type="AlphaFoldDB" id="A0A4Y2UG20"/>
<reference evidence="1 2" key="1">
    <citation type="journal article" date="2019" name="Sci. Rep.">
        <title>Orb-weaving spider Araneus ventricosus genome elucidates the spidroin gene catalogue.</title>
        <authorList>
            <person name="Kono N."/>
            <person name="Nakamura H."/>
            <person name="Ohtoshi R."/>
            <person name="Moran D.A.P."/>
            <person name="Shinohara A."/>
            <person name="Yoshida Y."/>
            <person name="Fujiwara M."/>
            <person name="Mori M."/>
            <person name="Tomita M."/>
            <person name="Arakawa K."/>
        </authorList>
    </citation>
    <scope>NUCLEOTIDE SEQUENCE [LARGE SCALE GENOMIC DNA]</scope>
</reference>
<protein>
    <submittedName>
        <fullName evidence="1">Uncharacterized protein</fullName>
    </submittedName>
</protein>